<organism evidence="1">
    <name type="scientific">marine metagenome</name>
    <dbReference type="NCBI Taxonomy" id="408172"/>
    <lineage>
        <taxon>unclassified sequences</taxon>
        <taxon>metagenomes</taxon>
        <taxon>ecological metagenomes</taxon>
    </lineage>
</organism>
<name>A0A383DYH5_9ZZZZ</name>
<dbReference type="Pfam" id="PF13385">
    <property type="entry name" value="Laminin_G_3"/>
    <property type="match status" value="1"/>
</dbReference>
<feature type="non-terminal residue" evidence="1">
    <location>
        <position position="142"/>
    </location>
</feature>
<reference evidence="1" key="1">
    <citation type="submission" date="2018-05" db="EMBL/GenBank/DDBJ databases">
        <authorList>
            <person name="Lanie J.A."/>
            <person name="Ng W.-L."/>
            <person name="Kazmierczak K.M."/>
            <person name="Andrzejewski T.M."/>
            <person name="Davidsen T.M."/>
            <person name="Wayne K.J."/>
            <person name="Tettelin H."/>
            <person name="Glass J.I."/>
            <person name="Rusch D."/>
            <person name="Podicherti R."/>
            <person name="Tsui H.-C.T."/>
            <person name="Winkler M.E."/>
        </authorList>
    </citation>
    <scope>NUCLEOTIDE SEQUENCE</scope>
</reference>
<gene>
    <name evidence="1" type="ORF">METZ01_LOCUS502450</name>
</gene>
<proteinExistence type="predicted"/>
<protein>
    <recommendedName>
        <fullName evidence="2">LamG domain-containing protein</fullName>
    </recommendedName>
</protein>
<dbReference type="Gene3D" id="2.60.120.200">
    <property type="match status" value="1"/>
</dbReference>
<accession>A0A383DYH5</accession>
<sequence>MDLLVFGSLMMAQTKMLKIALVIKNHGVLDNGAKAGQTGKFGNAIVTQPKQAVTVPATKSLDSITNQMSLGGWFRIDKPSDTGHRRNGAYLLEDQSGGGKNPDGWVFAVWTDVGSIGLAWGEKKVTPEVWTHIVGTYDGKKI</sequence>
<dbReference type="InterPro" id="IPR013320">
    <property type="entry name" value="ConA-like_dom_sf"/>
</dbReference>
<evidence type="ECO:0000313" key="1">
    <source>
        <dbReference type="EMBL" id="SVE49596.1"/>
    </source>
</evidence>
<dbReference type="AlphaFoldDB" id="A0A383DYH5"/>
<dbReference type="EMBL" id="UINC01221311">
    <property type="protein sequence ID" value="SVE49596.1"/>
    <property type="molecule type" value="Genomic_DNA"/>
</dbReference>
<evidence type="ECO:0008006" key="2">
    <source>
        <dbReference type="Google" id="ProtNLM"/>
    </source>
</evidence>
<dbReference type="SUPFAM" id="SSF49899">
    <property type="entry name" value="Concanavalin A-like lectins/glucanases"/>
    <property type="match status" value="1"/>
</dbReference>